<evidence type="ECO:0000313" key="3">
    <source>
        <dbReference type="Proteomes" id="UP000239757"/>
    </source>
</evidence>
<reference evidence="2 3" key="1">
    <citation type="submission" date="2015-01" db="EMBL/GenBank/DDBJ databases">
        <title>Genome of allotetraploid Gossypium barbadense reveals genomic plasticity and fiber elongation in cotton evolution.</title>
        <authorList>
            <person name="Chen X."/>
            <person name="Liu X."/>
            <person name="Zhao B."/>
            <person name="Zheng H."/>
            <person name="Hu Y."/>
            <person name="Lu G."/>
            <person name="Yang C."/>
            <person name="Chen J."/>
            <person name="Shan C."/>
            <person name="Zhang L."/>
            <person name="Zhou Y."/>
            <person name="Wang L."/>
            <person name="Guo W."/>
            <person name="Bai Y."/>
            <person name="Ruan J."/>
            <person name="Shangguan X."/>
            <person name="Mao Y."/>
            <person name="Jiang J."/>
            <person name="Zhu Y."/>
            <person name="Lei J."/>
            <person name="Kang H."/>
            <person name="Chen S."/>
            <person name="He X."/>
            <person name="Wang R."/>
            <person name="Wang Y."/>
            <person name="Chen J."/>
            <person name="Wang L."/>
            <person name="Yu S."/>
            <person name="Wang B."/>
            <person name="Wei J."/>
            <person name="Song S."/>
            <person name="Lu X."/>
            <person name="Gao Z."/>
            <person name="Gu W."/>
            <person name="Deng X."/>
            <person name="Ma D."/>
            <person name="Wang S."/>
            <person name="Liang W."/>
            <person name="Fang L."/>
            <person name="Cai C."/>
            <person name="Zhu X."/>
            <person name="Zhou B."/>
            <person name="Zhang Y."/>
            <person name="Chen Z."/>
            <person name="Xu S."/>
            <person name="Zhu R."/>
            <person name="Wang S."/>
            <person name="Zhang T."/>
            <person name="Zhao G."/>
        </authorList>
    </citation>
    <scope>NUCLEOTIDE SEQUENCE [LARGE SCALE GENOMIC DNA]</scope>
    <source>
        <strain evidence="3">cv. Xinhai21</strain>
        <tissue evidence="2">Leaf</tissue>
    </source>
</reference>
<dbReference type="Proteomes" id="UP000239757">
    <property type="component" value="Unassembled WGS sequence"/>
</dbReference>
<protein>
    <submittedName>
        <fullName evidence="2">Uncharacterized protein</fullName>
    </submittedName>
</protein>
<accession>A0A2P5Y3M0</accession>
<dbReference type="AlphaFoldDB" id="A0A2P5Y3M0"/>
<gene>
    <name evidence="2" type="ORF">GOBAR_AA10451</name>
</gene>
<name>A0A2P5Y3M0_GOSBA</name>
<organism evidence="2 3">
    <name type="scientific">Gossypium barbadense</name>
    <name type="common">Sea Island cotton</name>
    <name type="synonym">Hibiscus barbadensis</name>
    <dbReference type="NCBI Taxonomy" id="3634"/>
    <lineage>
        <taxon>Eukaryota</taxon>
        <taxon>Viridiplantae</taxon>
        <taxon>Streptophyta</taxon>
        <taxon>Embryophyta</taxon>
        <taxon>Tracheophyta</taxon>
        <taxon>Spermatophyta</taxon>
        <taxon>Magnoliopsida</taxon>
        <taxon>eudicotyledons</taxon>
        <taxon>Gunneridae</taxon>
        <taxon>Pentapetalae</taxon>
        <taxon>rosids</taxon>
        <taxon>malvids</taxon>
        <taxon>Malvales</taxon>
        <taxon>Malvaceae</taxon>
        <taxon>Malvoideae</taxon>
        <taxon>Gossypium</taxon>
    </lineage>
</organism>
<evidence type="ECO:0000256" key="1">
    <source>
        <dbReference type="SAM" id="MobiDB-lite"/>
    </source>
</evidence>
<dbReference type="EMBL" id="KZ663758">
    <property type="protein sequence ID" value="PPS10195.1"/>
    <property type="molecule type" value="Genomic_DNA"/>
</dbReference>
<dbReference type="OrthoDB" id="10509328at2759"/>
<evidence type="ECO:0000313" key="2">
    <source>
        <dbReference type="EMBL" id="PPS10195.1"/>
    </source>
</evidence>
<feature type="region of interest" description="Disordered" evidence="1">
    <location>
        <begin position="36"/>
        <end position="59"/>
    </location>
</feature>
<proteinExistence type="predicted"/>
<sequence length="132" mass="14982">MSPQGISSMLRMRMIERRHGFDPLQYCLARATYEDDPEDIPNEIPSFQEDPPSQPPASHRPVHAIIYGCHVLLNHDHSHHDTDHHDNLFAWCYDCGTQRLPPPLPLPSSTCMSFTMSTNLLPLFQGIHPNSG</sequence>